<evidence type="ECO:0000256" key="1">
    <source>
        <dbReference type="ARBA" id="ARBA00022741"/>
    </source>
</evidence>
<dbReference type="AlphaFoldDB" id="A0AAX4HNA5"/>
<evidence type="ECO:0000259" key="5">
    <source>
        <dbReference type="PROSITE" id="PS50045"/>
    </source>
</evidence>
<keyword evidence="4" id="KW-0175">Coiled coil</keyword>
<evidence type="ECO:0000313" key="7">
    <source>
        <dbReference type="Proteomes" id="UP001324634"/>
    </source>
</evidence>
<dbReference type="GO" id="GO:0003677">
    <property type="term" value="F:DNA binding"/>
    <property type="evidence" value="ECO:0007669"/>
    <property type="project" value="UniProtKB-KW"/>
</dbReference>
<evidence type="ECO:0000256" key="4">
    <source>
        <dbReference type="SAM" id="Coils"/>
    </source>
</evidence>
<evidence type="ECO:0000256" key="2">
    <source>
        <dbReference type="ARBA" id="ARBA00022840"/>
    </source>
</evidence>
<gene>
    <name evidence="6" type="ORF">SOO65_18970</name>
</gene>
<dbReference type="InterPro" id="IPR003593">
    <property type="entry name" value="AAA+_ATPase"/>
</dbReference>
<dbReference type="PROSITE" id="PS00675">
    <property type="entry name" value="SIGMA54_INTERACT_1"/>
    <property type="match status" value="1"/>
</dbReference>
<feature type="coiled-coil region" evidence="4">
    <location>
        <begin position="233"/>
        <end position="260"/>
    </location>
</feature>
<keyword evidence="2" id="KW-0067">ATP-binding</keyword>
<dbReference type="CDD" id="cd00009">
    <property type="entry name" value="AAA"/>
    <property type="match status" value="1"/>
</dbReference>
<protein>
    <submittedName>
        <fullName evidence="6">Sigma 54-interacting transcriptional regulator</fullName>
    </submittedName>
</protein>
<dbReference type="Pfam" id="PF00158">
    <property type="entry name" value="Sigma54_activat"/>
    <property type="match status" value="1"/>
</dbReference>
<sequence length="369" mass="42343">MSYVELPNSDIQHFHYRLELDHKDEDGRFVLKTIKGNPFWLNGLAAKEAYIERQDKVYIDDNKMNFDPFDLQEILNRHFEHPVLMEQNLISSNLKILILGETGTGKSHLASKIHDKSGRQGSFVAINLSSYNPQLIESELFGHKKGAFTGAISDKIGAFKTAEHGTLFLDEVDSLPMDLQTKLLTFIDNNKFRRVGDVKESSINTRVIFAAGQSLEKMVQHGTFRKDFYFRLKAGHTIELKSLRNDIKRIKDACQFYTLKNGVTISQRLSDFYETLAWPGNLRQLFGHLDKKRILSRYAKLDFDHLDEELLLQSSDLMSFSSMEELVPLRDLKEDYVKKALSMCEGNVAMTARKLQLTEKTVRTIVGKV</sequence>
<accession>A0AAX4HNA5</accession>
<evidence type="ECO:0000256" key="3">
    <source>
        <dbReference type="ARBA" id="ARBA00023125"/>
    </source>
</evidence>
<dbReference type="FunFam" id="3.40.50.300:FF:000006">
    <property type="entry name" value="DNA-binding transcriptional regulator NtrC"/>
    <property type="match status" value="1"/>
</dbReference>
<dbReference type="PANTHER" id="PTHR32071">
    <property type="entry name" value="TRANSCRIPTIONAL REGULATORY PROTEIN"/>
    <property type="match status" value="1"/>
</dbReference>
<dbReference type="SUPFAM" id="SSF52540">
    <property type="entry name" value="P-loop containing nucleoside triphosphate hydrolases"/>
    <property type="match status" value="1"/>
</dbReference>
<dbReference type="GO" id="GO:0006355">
    <property type="term" value="P:regulation of DNA-templated transcription"/>
    <property type="evidence" value="ECO:0007669"/>
    <property type="project" value="InterPro"/>
</dbReference>
<dbReference type="EMBL" id="CP139487">
    <property type="protein sequence ID" value="WPU64780.1"/>
    <property type="molecule type" value="Genomic_DNA"/>
</dbReference>
<dbReference type="InterPro" id="IPR025662">
    <property type="entry name" value="Sigma_54_int_dom_ATP-bd_1"/>
</dbReference>
<dbReference type="PANTHER" id="PTHR32071:SF117">
    <property type="entry name" value="PTS-DEPENDENT DIHYDROXYACETONE KINASE OPERON REGULATORY PROTEIN-RELATED"/>
    <property type="match status" value="1"/>
</dbReference>
<dbReference type="Gene3D" id="3.40.50.300">
    <property type="entry name" value="P-loop containing nucleotide triphosphate hydrolases"/>
    <property type="match status" value="1"/>
</dbReference>
<evidence type="ECO:0000313" key="6">
    <source>
        <dbReference type="EMBL" id="WPU64780.1"/>
    </source>
</evidence>
<dbReference type="KEGG" id="psti:SOO65_18970"/>
<proteinExistence type="predicted"/>
<dbReference type="RefSeq" id="WP_321394232.1">
    <property type="nucleotide sequence ID" value="NZ_CP139487.1"/>
</dbReference>
<dbReference type="Proteomes" id="UP001324634">
    <property type="component" value="Chromosome"/>
</dbReference>
<name>A0AAX4HNA5_9BACT</name>
<organism evidence="6 7">
    <name type="scientific">Peredibacter starrii</name>
    <dbReference type="NCBI Taxonomy" id="28202"/>
    <lineage>
        <taxon>Bacteria</taxon>
        <taxon>Pseudomonadati</taxon>
        <taxon>Bdellovibrionota</taxon>
        <taxon>Bacteriovoracia</taxon>
        <taxon>Bacteriovoracales</taxon>
        <taxon>Bacteriovoracaceae</taxon>
        <taxon>Peredibacter</taxon>
    </lineage>
</organism>
<dbReference type="SMART" id="SM00382">
    <property type="entry name" value="AAA"/>
    <property type="match status" value="1"/>
</dbReference>
<feature type="domain" description="Sigma-54 factor interaction" evidence="5">
    <location>
        <begin position="87"/>
        <end position="294"/>
    </location>
</feature>
<dbReference type="PROSITE" id="PS50045">
    <property type="entry name" value="SIGMA54_INTERACT_4"/>
    <property type="match status" value="1"/>
</dbReference>
<dbReference type="InterPro" id="IPR002078">
    <property type="entry name" value="Sigma_54_int"/>
</dbReference>
<keyword evidence="7" id="KW-1185">Reference proteome</keyword>
<keyword evidence="1" id="KW-0547">Nucleotide-binding</keyword>
<keyword evidence="3" id="KW-0238">DNA-binding</keyword>
<dbReference type="GO" id="GO:0005524">
    <property type="term" value="F:ATP binding"/>
    <property type="evidence" value="ECO:0007669"/>
    <property type="project" value="UniProtKB-KW"/>
</dbReference>
<reference evidence="6 7" key="1">
    <citation type="submission" date="2023-11" db="EMBL/GenBank/DDBJ databases">
        <title>Peredibacter starrii A3.12.</title>
        <authorList>
            <person name="Mitchell R.J."/>
        </authorList>
    </citation>
    <scope>NUCLEOTIDE SEQUENCE [LARGE SCALE GENOMIC DNA]</scope>
    <source>
        <strain evidence="6 7">A3.12</strain>
    </source>
</reference>
<dbReference type="InterPro" id="IPR027417">
    <property type="entry name" value="P-loop_NTPase"/>
</dbReference>